<gene>
    <name evidence="2" type="ORF">B5F75_03565</name>
</gene>
<dbReference type="GO" id="GO:0051301">
    <property type="term" value="P:cell division"/>
    <property type="evidence" value="ECO:0007669"/>
    <property type="project" value="InterPro"/>
</dbReference>
<dbReference type="InterPro" id="IPR050696">
    <property type="entry name" value="FtsA/MreB"/>
</dbReference>
<dbReference type="RefSeq" id="WP_087288009.1">
    <property type="nucleotide sequence ID" value="NZ_NFJD01000002.1"/>
</dbReference>
<dbReference type="GO" id="GO:0032153">
    <property type="term" value="C:cell division site"/>
    <property type="evidence" value="ECO:0007669"/>
    <property type="project" value="TreeGrafter"/>
</dbReference>
<proteinExistence type="predicted"/>
<feature type="domain" description="SHS2" evidence="1">
    <location>
        <begin position="5"/>
        <end position="193"/>
    </location>
</feature>
<dbReference type="PANTHER" id="PTHR32432">
    <property type="entry name" value="CELL DIVISION PROTEIN FTSA-RELATED"/>
    <property type="match status" value="1"/>
</dbReference>
<dbReference type="SMART" id="SM00842">
    <property type="entry name" value="FtsA"/>
    <property type="match status" value="1"/>
</dbReference>
<dbReference type="EMBL" id="NFJD01000002">
    <property type="protein sequence ID" value="OUO56934.1"/>
    <property type="molecule type" value="Genomic_DNA"/>
</dbReference>
<dbReference type="PANTHER" id="PTHR32432:SF4">
    <property type="entry name" value="CELL DIVISION PROTEIN FTSA"/>
    <property type="match status" value="1"/>
</dbReference>
<dbReference type="SUPFAM" id="SSF53067">
    <property type="entry name" value="Actin-like ATPase domain"/>
    <property type="match status" value="1"/>
</dbReference>
<sequence>MNRDILSLDFYGGEITAALAALDDETDTLRIRHMLRRPCRSFAGAFVRDMQGAQEELGKVFAEVSEYVSFDPAVVVGLRGNFLSFKRSSGFKSIESRHRIIGPREMEEAARSSVPLNLSDRLEVVDILPQFYSVEGNIGIKNPQGMTGSLLEVETFLSFAASSHLNNLNQVFNACHCTEYQVLPSSVALGETLLSTEEKQAGALLLDISANLTSGLLYYKGTLMDGWELPFGTDRLLEAASDLLQNDLETTRQTLRGYEPGTDEITDEIIEDAAEKLTSALSKELCQSLPYLQHLPARLVLCGSGANKIVLKSAKQTLGIRKARIGVFDDLISDCPTDNPAYCGALALIRHALDRESKQLGVAKTKEPGLLDGILDKLGLSQLF</sequence>
<dbReference type="Proteomes" id="UP000196368">
    <property type="component" value="Unassembled WGS sequence"/>
</dbReference>
<keyword evidence="3" id="KW-1185">Reference proteome</keyword>
<organism evidence="2 3">
    <name type="scientific">Candidatus Avelusimicrobium gallicola</name>
    <dbReference type="NCBI Taxonomy" id="2562704"/>
    <lineage>
        <taxon>Bacteria</taxon>
        <taxon>Pseudomonadati</taxon>
        <taxon>Elusimicrobiota</taxon>
        <taxon>Elusimicrobia</taxon>
        <taxon>Elusimicrobiales</taxon>
        <taxon>Elusimicrobiaceae</taxon>
        <taxon>Candidatus Avelusimicrobium</taxon>
    </lineage>
</organism>
<dbReference type="InterPro" id="IPR043129">
    <property type="entry name" value="ATPase_NBD"/>
</dbReference>
<dbReference type="OrthoDB" id="9768127at2"/>
<evidence type="ECO:0000313" key="3">
    <source>
        <dbReference type="Proteomes" id="UP000196368"/>
    </source>
</evidence>
<evidence type="ECO:0000313" key="2">
    <source>
        <dbReference type="EMBL" id="OUO56934.1"/>
    </source>
</evidence>
<evidence type="ECO:0000259" key="1">
    <source>
        <dbReference type="SMART" id="SM00842"/>
    </source>
</evidence>
<protein>
    <recommendedName>
        <fullName evidence="1">SHS2 domain-containing protein</fullName>
    </recommendedName>
</protein>
<comment type="caution">
    <text evidence="2">The sequence shown here is derived from an EMBL/GenBank/DDBJ whole genome shotgun (WGS) entry which is preliminary data.</text>
</comment>
<dbReference type="Pfam" id="PF02491">
    <property type="entry name" value="SHS2_FTSA"/>
    <property type="match status" value="1"/>
</dbReference>
<dbReference type="GO" id="GO:0009898">
    <property type="term" value="C:cytoplasmic side of plasma membrane"/>
    <property type="evidence" value="ECO:0007669"/>
    <property type="project" value="TreeGrafter"/>
</dbReference>
<name>A0A1Y4DCP3_9BACT</name>
<dbReference type="InterPro" id="IPR003494">
    <property type="entry name" value="SHS2_FtsA"/>
</dbReference>
<dbReference type="AlphaFoldDB" id="A0A1Y4DCP3"/>
<reference evidence="3" key="1">
    <citation type="submission" date="2017-04" db="EMBL/GenBank/DDBJ databases">
        <title>Function of individual gut microbiota members based on whole genome sequencing of pure cultures obtained from chicken caecum.</title>
        <authorList>
            <person name="Medvecky M."/>
            <person name="Cejkova D."/>
            <person name="Polansky O."/>
            <person name="Karasova D."/>
            <person name="Kubasova T."/>
            <person name="Cizek A."/>
            <person name="Rychlik I."/>
        </authorList>
    </citation>
    <scope>NUCLEOTIDE SEQUENCE [LARGE SCALE GENOMIC DNA]</scope>
    <source>
        <strain evidence="3">An273</strain>
    </source>
</reference>
<accession>A0A1Y4DCP3</accession>